<dbReference type="InterPro" id="IPR036188">
    <property type="entry name" value="FAD/NAD-bd_sf"/>
</dbReference>
<proteinExistence type="predicted"/>
<dbReference type="Gene3D" id="3.30.9.100">
    <property type="match status" value="1"/>
</dbReference>
<dbReference type="SUPFAM" id="SSF51905">
    <property type="entry name" value="FAD/NAD(P)-binding domain"/>
    <property type="match status" value="1"/>
</dbReference>
<dbReference type="PANTHER" id="PTHR43747">
    <property type="entry name" value="FAD-BINDING PROTEIN"/>
    <property type="match status" value="1"/>
</dbReference>
<sequence length="472" mass="51476">MSTELLETEVCVIGGGPAGSAFARELARRGHRVLLVERHAFPRLHVGESLTPGVWPLLEALELREAVIASGFLPATEARVRWTDDETRVARARASEPGLAVDRGRFDALLLGAAKAVGVTVLQPATASEPRRLARGWEVSVSSGDRAILVRARFLADASGRAFVLGGQKEPTSARTLALYGYWHCAPVNHAETRVEAARAAWFWGSHLPGGLFNAMAFVDPELLRQRGVRKPGLEDFYLELMAGSELLHGLKDARRMGPVIACDATSYADPEPIDDTCIKLGEAGFGIDPLSSSGVQKALQTALCGSVVVHTLLSGRGNTAAALAFYRENQRHSVEQHAAWAGGYYHEHSRYRDEAFWKRRARPATEPPTPALREELSRRPKHRVRLAEGAALIDTPCIVGEYVELRRALNHPSLARPVAYLGGVELAPLLECLGDGRTIQELLRAWTRWIPPDRGLAIAGWLHRQGLLVGG</sequence>
<dbReference type="PRINTS" id="PR00420">
    <property type="entry name" value="RNGMNOXGNASE"/>
</dbReference>
<evidence type="ECO:0000313" key="2">
    <source>
        <dbReference type="Proteomes" id="UP001611383"/>
    </source>
</evidence>
<protein>
    <submittedName>
        <fullName evidence="1">FAD-dependent oxidoreductase</fullName>
    </submittedName>
</protein>
<dbReference type="RefSeq" id="WP_395804050.1">
    <property type="nucleotide sequence ID" value="NZ_CP043494.1"/>
</dbReference>
<dbReference type="InterPro" id="IPR050816">
    <property type="entry name" value="Flavin-dep_Halogenase_NPB"/>
</dbReference>
<dbReference type="Gene3D" id="3.50.50.60">
    <property type="entry name" value="FAD/NAD(P)-binding domain"/>
    <property type="match status" value="1"/>
</dbReference>
<dbReference type="Proteomes" id="UP001611383">
    <property type="component" value="Chromosome"/>
</dbReference>
<dbReference type="PANTHER" id="PTHR43747:SF1">
    <property type="entry name" value="SLR1998 PROTEIN"/>
    <property type="match status" value="1"/>
</dbReference>
<evidence type="ECO:0000313" key="1">
    <source>
        <dbReference type="EMBL" id="WNG47564.1"/>
    </source>
</evidence>
<organism evidence="1 2">
    <name type="scientific">Archangium minus</name>
    <dbReference type="NCBI Taxonomy" id="83450"/>
    <lineage>
        <taxon>Bacteria</taxon>
        <taxon>Pseudomonadati</taxon>
        <taxon>Myxococcota</taxon>
        <taxon>Myxococcia</taxon>
        <taxon>Myxococcales</taxon>
        <taxon>Cystobacterineae</taxon>
        <taxon>Archangiaceae</taxon>
        <taxon>Archangium</taxon>
    </lineage>
</organism>
<accession>A0ABY9WWQ6</accession>
<name>A0ABY9WWQ6_9BACT</name>
<dbReference type="Pfam" id="PF12831">
    <property type="entry name" value="FAD_oxidored"/>
    <property type="match status" value="1"/>
</dbReference>
<dbReference type="EMBL" id="CP043494">
    <property type="protein sequence ID" value="WNG47564.1"/>
    <property type="molecule type" value="Genomic_DNA"/>
</dbReference>
<gene>
    <name evidence="1" type="ORF">F0U60_28160</name>
</gene>
<reference evidence="1 2" key="1">
    <citation type="submission" date="2019-08" db="EMBL/GenBank/DDBJ databases">
        <title>Archangium and Cystobacter genomes.</title>
        <authorList>
            <person name="Chen I.-C.K."/>
            <person name="Wielgoss S."/>
        </authorList>
    </citation>
    <scope>NUCLEOTIDE SEQUENCE [LARGE SCALE GENOMIC DNA]</scope>
    <source>
        <strain evidence="1 2">Cbm 6</strain>
    </source>
</reference>
<keyword evidence="2" id="KW-1185">Reference proteome</keyword>